<dbReference type="RefSeq" id="XP_067524682.1">
    <property type="nucleotide sequence ID" value="XM_067668581.1"/>
</dbReference>
<evidence type="ECO:0000313" key="1">
    <source>
        <dbReference type="EMBL" id="EIE89286.1"/>
    </source>
</evidence>
<dbReference type="InParanoid" id="I1CLF6"/>
<accession>I1CLF6</accession>
<reference evidence="1 2" key="1">
    <citation type="journal article" date="2009" name="PLoS Genet.">
        <title>Genomic analysis of the basal lineage fungus Rhizopus oryzae reveals a whole-genome duplication.</title>
        <authorList>
            <person name="Ma L.-J."/>
            <person name="Ibrahim A.S."/>
            <person name="Skory C."/>
            <person name="Grabherr M.G."/>
            <person name="Burger G."/>
            <person name="Butler M."/>
            <person name="Elias M."/>
            <person name="Idnurm A."/>
            <person name="Lang B.F."/>
            <person name="Sone T."/>
            <person name="Abe A."/>
            <person name="Calvo S.E."/>
            <person name="Corrochano L.M."/>
            <person name="Engels R."/>
            <person name="Fu J."/>
            <person name="Hansberg W."/>
            <person name="Kim J.-M."/>
            <person name="Kodira C.D."/>
            <person name="Koehrsen M.J."/>
            <person name="Liu B."/>
            <person name="Miranda-Saavedra D."/>
            <person name="O'Leary S."/>
            <person name="Ortiz-Castellanos L."/>
            <person name="Poulter R."/>
            <person name="Rodriguez-Romero J."/>
            <person name="Ruiz-Herrera J."/>
            <person name="Shen Y.-Q."/>
            <person name="Zeng Q."/>
            <person name="Galagan J."/>
            <person name="Birren B.W."/>
            <person name="Cuomo C.A."/>
            <person name="Wickes B.L."/>
        </authorList>
    </citation>
    <scope>NUCLEOTIDE SEQUENCE [LARGE SCALE GENOMIC DNA]</scope>
    <source>
        <strain evidence="2">RA 99-880 / ATCC MYA-4621 / FGSC 9543 / NRRL 43880</strain>
    </source>
</reference>
<organism evidence="1 2">
    <name type="scientific">Rhizopus delemar (strain RA 99-880 / ATCC MYA-4621 / FGSC 9543 / NRRL 43880)</name>
    <name type="common">Mucormycosis agent</name>
    <name type="synonym">Rhizopus arrhizus var. delemar</name>
    <dbReference type="NCBI Taxonomy" id="246409"/>
    <lineage>
        <taxon>Eukaryota</taxon>
        <taxon>Fungi</taxon>
        <taxon>Fungi incertae sedis</taxon>
        <taxon>Mucoromycota</taxon>
        <taxon>Mucoromycotina</taxon>
        <taxon>Mucoromycetes</taxon>
        <taxon>Mucorales</taxon>
        <taxon>Mucorineae</taxon>
        <taxon>Rhizopodaceae</taxon>
        <taxon>Rhizopus</taxon>
    </lineage>
</organism>
<proteinExistence type="predicted"/>
<gene>
    <name evidence="1" type="ORF">RO3G_13997</name>
</gene>
<protein>
    <submittedName>
        <fullName evidence="1">Uncharacterized protein</fullName>
    </submittedName>
</protein>
<dbReference type="GeneID" id="93620962"/>
<dbReference type="EMBL" id="CH476744">
    <property type="protein sequence ID" value="EIE89286.1"/>
    <property type="molecule type" value="Genomic_DNA"/>
</dbReference>
<name>I1CLF6_RHIO9</name>
<dbReference type="VEuPathDB" id="FungiDB:RO3G_13997"/>
<sequence length="88" mass="10259">MDHERIVNILIQMVSSFNNRQTRHPLNLMNKIQIIRNLTLAGNMAGNSELDKACWTWKQNQLVSSIMFVYNLGRLVVTRPMFVQAKRT</sequence>
<dbReference type="AlphaFoldDB" id="I1CLF6"/>
<keyword evidence="2" id="KW-1185">Reference proteome</keyword>
<evidence type="ECO:0000313" key="2">
    <source>
        <dbReference type="Proteomes" id="UP000009138"/>
    </source>
</evidence>
<dbReference type="Proteomes" id="UP000009138">
    <property type="component" value="Unassembled WGS sequence"/>
</dbReference>